<name>A0A8S4N423_OWEFU</name>
<protein>
    <recommendedName>
        <fullName evidence="2">PPM-type phosphatase domain-containing protein</fullName>
    </recommendedName>
</protein>
<keyword evidence="4" id="KW-1185">Reference proteome</keyword>
<feature type="region of interest" description="Disordered" evidence="1">
    <location>
        <begin position="304"/>
        <end position="342"/>
    </location>
</feature>
<dbReference type="PROSITE" id="PS51746">
    <property type="entry name" value="PPM_2"/>
    <property type="match status" value="1"/>
</dbReference>
<accession>A0A8S4N423</accession>
<comment type="caution">
    <text evidence="3">The sequence shown here is derived from an EMBL/GenBank/DDBJ whole genome shotgun (WGS) entry which is preliminary data.</text>
</comment>
<organism evidence="3 4">
    <name type="scientific">Owenia fusiformis</name>
    <name type="common">Polychaete worm</name>
    <dbReference type="NCBI Taxonomy" id="6347"/>
    <lineage>
        <taxon>Eukaryota</taxon>
        <taxon>Metazoa</taxon>
        <taxon>Spiralia</taxon>
        <taxon>Lophotrochozoa</taxon>
        <taxon>Annelida</taxon>
        <taxon>Polychaeta</taxon>
        <taxon>Sedentaria</taxon>
        <taxon>Canalipalpata</taxon>
        <taxon>Sabellida</taxon>
        <taxon>Oweniida</taxon>
        <taxon>Oweniidae</taxon>
        <taxon>Owenia</taxon>
    </lineage>
</organism>
<dbReference type="PANTHER" id="PTHR21586">
    <property type="entry name" value="TIPA"/>
    <property type="match status" value="1"/>
</dbReference>
<feature type="region of interest" description="Disordered" evidence="1">
    <location>
        <begin position="445"/>
        <end position="490"/>
    </location>
</feature>
<dbReference type="InterPro" id="IPR036457">
    <property type="entry name" value="PPM-type-like_dom_sf"/>
</dbReference>
<dbReference type="Pfam" id="PF13672">
    <property type="entry name" value="PP2C_2"/>
    <property type="match status" value="1"/>
</dbReference>
<feature type="compositionally biased region" description="Polar residues" evidence="1">
    <location>
        <begin position="327"/>
        <end position="336"/>
    </location>
</feature>
<reference evidence="3" key="1">
    <citation type="submission" date="2022-03" db="EMBL/GenBank/DDBJ databases">
        <authorList>
            <person name="Martin C."/>
        </authorList>
    </citation>
    <scope>NUCLEOTIDE SEQUENCE</scope>
</reference>
<sequence length="490" mass="53882">MEKTKNVFQGIHISRKFHKKKKAGTDVWFAETCEHLQNKKIAPMVPDIFASYSGPDEGLTIVHKNTENGPSNNSTAKQKTILGAKNWSVKSRKAYAICMSLYDQNPVNGKISGDPIADAFGICARKNNALLVVADGVNWGEKSKMAARSAVYGCMKYMHEKVFCSGRNLKTTQEVLACLRRSFDCAHETILQQEAGLTTLCAAMVVPLKDKKQYAVCVVNVGDSFAFVQSNANGFREITIGSHDIDSVRDIRDAGGALGPVDGTNPELHNLTCSMTIVDPGDIVFLTTDGISDNFDPVVTKMAVPTKDDDSDEEESDSPSSPSSDSGIQASANNNPVDFKPAMTPQERHQFCVKGMERVLHEFELFAETPCCAQELCGAIVQHVTQLTDQKRKVLENPELYGKKLKSRQRKERDEKIVASMRQAPGKLDHATIVAYEVGNYHYDDENYDIESSEDEEEDGEEAASMSTSNNSNSSPSRSRPNSVLFESAL</sequence>
<evidence type="ECO:0000259" key="2">
    <source>
        <dbReference type="PROSITE" id="PS51746"/>
    </source>
</evidence>
<dbReference type="Gene3D" id="3.60.40.10">
    <property type="entry name" value="PPM-type phosphatase domain"/>
    <property type="match status" value="1"/>
</dbReference>
<feature type="compositionally biased region" description="Acidic residues" evidence="1">
    <location>
        <begin position="446"/>
        <end position="462"/>
    </location>
</feature>
<dbReference type="Proteomes" id="UP000749559">
    <property type="component" value="Unassembled WGS sequence"/>
</dbReference>
<dbReference type="InterPro" id="IPR053287">
    <property type="entry name" value="PP2C-like_domain"/>
</dbReference>
<evidence type="ECO:0000313" key="4">
    <source>
        <dbReference type="Proteomes" id="UP000749559"/>
    </source>
</evidence>
<dbReference type="InterPro" id="IPR001932">
    <property type="entry name" value="PPM-type_phosphatase-like_dom"/>
</dbReference>
<gene>
    <name evidence="3" type="ORF">OFUS_LOCUS2745</name>
</gene>
<dbReference type="AlphaFoldDB" id="A0A8S4N423"/>
<feature type="domain" description="PPM-type phosphatase" evidence="2">
    <location>
        <begin position="97"/>
        <end position="438"/>
    </location>
</feature>
<dbReference type="SUPFAM" id="SSF81606">
    <property type="entry name" value="PP2C-like"/>
    <property type="match status" value="1"/>
</dbReference>
<dbReference type="PANTHER" id="PTHR21586:SF0">
    <property type="entry name" value="PP2C-LIKE DOMAIN-CONTAINING PROTEIN CG9801"/>
    <property type="match status" value="1"/>
</dbReference>
<evidence type="ECO:0000256" key="1">
    <source>
        <dbReference type="SAM" id="MobiDB-lite"/>
    </source>
</evidence>
<dbReference type="OrthoDB" id="2556847at2759"/>
<feature type="compositionally biased region" description="Low complexity" evidence="1">
    <location>
        <begin position="465"/>
        <end position="483"/>
    </location>
</feature>
<evidence type="ECO:0000313" key="3">
    <source>
        <dbReference type="EMBL" id="CAH1775444.1"/>
    </source>
</evidence>
<dbReference type="EMBL" id="CAIIXF020000001">
    <property type="protein sequence ID" value="CAH1775444.1"/>
    <property type="molecule type" value="Genomic_DNA"/>
</dbReference>
<proteinExistence type="predicted"/>
<dbReference type="SMART" id="SM00332">
    <property type="entry name" value="PP2Cc"/>
    <property type="match status" value="1"/>
</dbReference>